<protein>
    <recommendedName>
        <fullName evidence="3">BEN domain-containing protein</fullName>
    </recommendedName>
</protein>
<dbReference type="Proteomes" id="UP001249851">
    <property type="component" value="Unassembled WGS sequence"/>
</dbReference>
<evidence type="ECO:0000313" key="2">
    <source>
        <dbReference type="Proteomes" id="UP001249851"/>
    </source>
</evidence>
<gene>
    <name evidence="1" type="ORF">P5673_022306</name>
</gene>
<dbReference type="EMBL" id="JARQWQ010000060">
    <property type="protein sequence ID" value="KAK2555739.1"/>
    <property type="molecule type" value="Genomic_DNA"/>
</dbReference>
<evidence type="ECO:0008006" key="3">
    <source>
        <dbReference type="Google" id="ProtNLM"/>
    </source>
</evidence>
<organism evidence="1 2">
    <name type="scientific">Acropora cervicornis</name>
    <name type="common">Staghorn coral</name>
    <dbReference type="NCBI Taxonomy" id="6130"/>
    <lineage>
        <taxon>Eukaryota</taxon>
        <taxon>Metazoa</taxon>
        <taxon>Cnidaria</taxon>
        <taxon>Anthozoa</taxon>
        <taxon>Hexacorallia</taxon>
        <taxon>Scleractinia</taxon>
        <taxon>Astrocoeniina</taxon>
        <taxon>Acroporidae</taxon>
        <taxon>Acropora</taxon>
    </lineage>
</organism>
<name>A0AAD9UZI0_ACRCE</name>
<dbReference type="AlphaFoldDB" id="A0AAD9UZI0"/>
<evidence type="ECO:0000313" key="1">
    <source>
        <dbReference type="EMBL" id="KAK2555739.1"/>
    </source>
</evidence>
<sequence length="140" mass="15700">MLLQESNSAHEREVPTSYTIKAYFKPSEGEVFLVKGHDVFVSGNKVRHLINESRMKGPIHLLQKLITLVFTVEELANSCGQGISSNVSSKTKVNGDLSRKLLDHAKTKVFKDYLLSFCVPNGKDCPQPKQINEIFTQHIS</sequence>
<proteinExistence type="predicted"/>
<keyword evidence="2" id="KW-1185">Reference proteome</keyword>
<reference evidence="1" key="2">
    <citation type="journal article" date="2023" name="Science">
        <title>Genomic signatures of disease resistance in endangered staghorn corals.</title>
        <authorList>
            <person name="Vollmer S.V."/>
            <person name="Selwyn J.D."/>
            <person name="Despard B.A."/>
            <person name="Roesel C.L."/>
        </authorList>
    </citation>
    <scope>NUCLEOTIDE SEQUENCE</scope>
    <source>
        <strain evidence="1">K2</strain>
    </source>
</reference>
<accession>A0AAD9UZI0</accession>
<reference evidence="1" key="1">
    <citation type="journal article" date="2023" name="G3 (Bethesda)">
        <title>Whole genome assembly and annotation of the endangered Caribbean coral Acropora cervicornis.</title>
        <authorList>
            <person name="Selwyn J.D."/>
            <person name="Vollmer S.V."/>
        </authorList>
    </citation>
    <scope>NUCLEOTIDE SEQUENCE</scope>
    <source>
        <strain evidence="1">K2</strain>
    </source>
</reference>
<comment type="caution">
    <text evidence="1">The sequence shown here is derived from an EMBL/GenBank/DDBJ whole genome shotgun (WGS) entry which is preliminary data.</text>
</comment>